<dbReference type="InterPro" id="IPR053154">
    <property type="entry name" value="c-di-AMP_regulator"/>
</dbReference>
<dbReference type="EMBL" id="JAOQKC010000017">
    <property type="protein sequence ID" value="MCU6697662.1"/>
    <property type="molecule type" value="Genomic_DNA"/>
</dbReference>
<dbReference type="Gene3D" id="2.170.120.30">
    <property type="match status" value="2"/>
</dbReference>
<organism evidence="2 3">
    <name type="scientific">Laedolimicola ammoniilytica</name>
    <dbReference type="NCBI Taxonomy" id="2981771"/>
    <lineage>
        <taxon>Bacteria</taxon>
        <taxon>Bacillati</taxon>
        <taxon>Bacillota</taxon>
        <taxon>Clostridia</taxon>
        <taxon>Lachnospirales</taxon>
        <taxon>Lachnospiraceae</taxon>
        <taxon>Laedolimicola</taxon>
    </lineage>
</organism>
<evidence type="ECO:0000313" key="3">
    <source>
        <dbReference type="Proteomes" id="UP001652461"/>
    </source>
</evidence>
<dbReference type="PANTHER" id="PTHR37804:SF1">
    <property type="entry name" value="CDAA REGULATORY PROTEIN CDAR"/>
    <property type="match status" value="1"/>
</dbReference>
<gene>
    <name evidence="2" type="ORF">OCV63_12275</name>
</gene>
<dbReference type="Gene3D" id="2.170.120.40">
    <property type="entry name" value="YbbR-like domain"/>
    <property type="match status" value="2"/>
</dbReference>
<evidence type="ECO:0000256" key="1">
    <source>
        <dbReference type="SAM" id="MobiDB-lite"/>
    </source>
</evidence>
<dbReference type="PANTHER" id="PTHR37804">
    <property type="entry name" value="CDAA REGULATORY PROTEIN CDAR"/>
    <property type="match status" value="1"/>
</dbReference>
<dbReference type="InterPro" id="IPR012505">
    <property type="entry name" value="YbbR"/>
</dbReference>
<feature type="region of interest" description="Disordered" evidence="1">
    <location>
        <begin position="416"/>
        <end position="503"/>
    </location>
</feature>
<keyword evidence="3" id="KW-1185">Reference proteome</keyword>
<comment type="caution">
    <text evidence="2">The sequence shown here is derived from an EMBL/GenBank/DDBJ whole genome shotgun (WGS) entry which is preliminary data.</text>
</comment>
<evidence type="ECO:0000313" key="2">
    <source>
        <dbReference type="EMBL" id="MCU6697662.1"/>
    </source>
</evidence>
<feature type="compositionally biased region" description="Basic and acidic residues" evidence="1">
    <location>
        <begin position="493"/>
        <end position="503"/>
    </location>
</feature>
<accession>A0ABT2RZR1</accession>
<name>A0ABT2RZR1_9FIRM</name>
<reference evidence="2 3" key="1">
    <citation type="journal article" date="2021" name="ISME Commun">
        <title>Automated analysis of genomic sequences facilitates high-throughput and comprehensive description of bacteria.</title>
        <authorList>
            <person name="Hitch T.C.A."/>
        </authorList>
    </citation>
    <scope>NUCLEOTIDE SEQUENCE [LARGE SCALE GENOMIC DNA]</scope>
    <source>
        <strain evidence="2 3">Sanger_04</strain>
    </source>
</reference>
<dbReference type="Pfam" id="PF07949">
    <property type="entry name" value="YbbR"/>
    <property type="match status" value="2"/>
</dbReference>
<feature type="compositionally biased region" description="Low complexity" evidence="1">
    <location>
        <begin position="465"/>
        <end position="491"/>
    </location>
</feature>
<proteinExistence type="predicted"/>
<sequence>MKKMLTNNLTLKLLSVVAAIMLWLVVMNIDDPYTYRDFSPVQVTMLNENVVTDQGKVYKIEDGSDVISLRVWGKKSILRDLNIEDFTATADMQKSIKYNDLVGIEVSCSNKNIRTADINMSRENVVISVEDAASEQFNVVVKQNGKVADGYMIGAALPEQSLIQINGPASVIAKIKRVEVEIKTTGVNSDRTIHGKLNVLNSDGEAVDTTYLEYTGKTDGMDVTITMLRTKTVSLTIGHTGTPADGYNLGTISYKPETVKIAGSSEKISQVTAIAIPDEALNIDGLTESTQQTLDITQYLPDGIRLADEADATVAVSVEIEKNQEKTLEIPVGRIGVQNVPKGYEVDFGDTETVEISVSAPVAELESLKADDVALSLNLEEYSKAGSYTAALSVTFPDSTYSLVQETEVAFELVKAGSTSSEKDKNTGSSDSTDSSGSTTGSSGSSTAGNSNSSTGTGTTGTGSGSDSTGSNTTGNNTAESSGSSSTAGDTVGENKKSDTKTE</sequence>
<feature type="compositionally biased region" description="Low complexity" evidence="1">
    <location>
        <begin position="427"/>
        <end position="457"/>
    </location>
</feature>
<dbReference type="RefSeq" id="WP_158364281.1">
    <property type="nucleotide sequence ID" value="NZ_JAOQKC010000017.1"/>
</dbReference>
<dbReference type="Proteomes" id="UP001652461">
    <property type="component" value="Unassembled WGS sequence"/>
</dbReference>
<protein>
    <submittedName>
        <fullName evidence="2">CdaR family protein</fullName>
    </submittedName>
</protein>